<sequence>MYIYCCKDTKYIRNLILLSSKNSFLYQII</sequence>
<name>A0A8S5V0L2_9CAUD</name>
<proteinExistence type="predicted"/>
<reference evidence="1" key="1">
    <citation type="journal article" date="2021" name="Proc. Natl. Acad. Sci. U.S.A.">
        <title>A Catalog of Tens of Thousands of Viruses from Human Metagenomes Reveals Hidden Associations with Chronic Diseases.</title>
        <authorList>
            <person name="Tisza M.J."/>
            <person name="Buck C.B."/>
        </authorList>
    </citation>
    <scope>NUCLEOTIDE SEQUENCE</scope>
    <source>
        <strain evidence="1">CtJDl18</strain>
    </source>
</reference>
<organism evidence="1">
    <name type="scientific">Podoviridae sp. ctJDl18</name>
    <dbReference type="NCBI Taxonomy" id="2825242"/>
    <lineage>
        <taxon>Viruses</taxon>
        <taxon>Duplodnaviria</taxon>
        <taxon>Heunggongvirae</taxon>
        <taxon>Uroviricota</taxon>
        <taxon>Caudoviricetes</taxon>
    </lineage>
</organism>
<protein>
    <submittedName>
        <fullName evidence="1">Uncharacterized protein</fullName>
    </submittedName>
</protein>
<accession>A0A8S5V0L2</accession>
<dbReference type="EMBL" id="BK016178">
    <property type="protein sequence ID" value="DAG00270.1"/>
    <property type="molecule type" value="Genomic_DNA"/>
</dbReference>
<evidence type="ECO:0000313" key="1">
    <source>
        <dbReference type="EMBL" id="DAG00270.1"/>
    </source>
</evidence>